<organism evidence="2 3">
    <name type="scientific">Anseongella ginsenosidimutans</name>
    <dbReference type="NCBI Taxonomy" id="496056"/>
    <lineage>
        <taxon>Bacteria</taxon>
        <taxon>Pseudomonadati</taxon>
        <taxon>Bacteroidota</taxon>
        <taxon>Sphingobacteriia</taxon>
        <taxon>Sphingobacteriales</taxon>
        <taxon>Sphingobacteriaceae</taxon>
        <taxon>Anseongella</taxon>
    </lineage>
</organism>
<gene>
    <name evidence="2" type="ORF">EDD80_10331</name>
</gene>
<dbReference type="EMBL" id="SMAD01000003">
    <property type="protein sequence ID" value="TCS88170.1"/>
    <property type="molecule type" value="Genomic_DNA"/>
</dbReference>
<dbReference type="Proteomes" id="UP000295807">
    <property type="component" value="Unassembled WGS sequence"/>
</dbReference>
<dbReference type="AlphaFoldDB" id="A0A4R3KTA5"/>
<evidence type="ECO:0000256" key="1">
    <source>
        <dbReference type="SAM" id="SignalP"/>
    </source>
</evidence>
<accession>A0A4R3KTA5</accession>
<evidence type="ECO:0000313" key="3">
    <source>
        <dbReference type="Proteomes" id="UP000295807"/>
    </source>
</evidence>
<comment type="caution">
    <text evidence="2">The sequence shown here is derived from an EMBL/GenBank/DDBJ whole genome shotgun (WGS) entry which is preliminary data.</text>
</comment>
<sequence length="265" mass="29598">MRSIVLSLVLLSIIHLRPAAAQEVCSIGLGDTLIHVLITGDQEGPVHFLNLHDDENTAVKAALQVMEEKGGRLVELKHSGERLVKFPTGNRSYQFDPNRMFTAEGRKATLKRYGSTGLQAEKALAGFADSLLQVYDIANIPCIITLHNNTEDNFSAKSYLPGAIYDKEARKVYLASGADADDFVVVTRSRYYRFYKRKDINVVLQSKNPTDDGSLSVYAEWEGLPYINIEAQEGHLEQQVRMISVTYQLLLEPAGFFSRLFGNQP</sequence>
<protein>
    <submittedName>
        <fullName evidence="2">Uncharacterized protein</fullName>
    </submittedName>
</protein>
<evidence type="ECO:0000313" key="2">
    <source>
        <dbReference type="EMBL" id="TCS88170.1"/>
    </source>
</evidence>
<feature type="signal peptide" evidence="1">
    <location>
        <begin position="1"/>
        <end position="21"/>
    </location>
</feature>
<keyword evidence="3" id="KW-1185">Reference proteome</keyword>
<reference evidence="2 3" key="1">
    <citation type="submission" date="2019-03" db="EMBL/GenBank/DDBJ databases">
        <title>Genomic Encyclopedia of Type Strains, Phase IV (KMG-IV): sequencing the most valuable type-strain genomes for metagenomic binning, comparative biology and taxonomic classification.</title>
        <authorList>
            <person name="Goeker M."/>
        </authorList>
    </citation>
    <scope>NUCLEOTIDE SEQUENCE [LARGE SCALE GENOMIC DNA]</scope>
    <source>
        <strain evidence="2 3">DSM 21100</strain>
    </source>
</reference>
<feature type="chain" id="PRO_5020713292" evidence="1">
    <location>
        <begin position="22"/>
        <end position="265"/>
    </location>
</feature>
<proteinExistence type="predicted"/>
<keyword evidence="1" id="KW-0732">Signal</keyword>
<dbReference type="RefSeq" id="WP_132128406.1">
    <property type="nucleotide sequence ID" value="NZ_CP042432.1"/>
</dbReference>
<name>A0A4R3KTA5_9SPHI</name>
<dbReference type="OrthoDB" id="746143at2"/>